<dbReference type="GO" id="GO:0015969">
    <property type="term" value="P:guanosine tetraphosphate metabolic process"/>
    <property type="evidence" value="ECO:0007669"/>
    <property type="project" value="InterPro"/>
</dbReference>
<dbReference type="InterPro" id="IPR007685">
    <property type="entry name" value="RelA_SpoT"/>
</dbReference>
<evidence type="ECO:0000313" key="4">
    <source>
        <dbReference type="EMBL" id="PWE46691.1"/>
    </source>
</evidence>
<accession>A0A2U2DBF9</accession>
<name>A0A2U2DBF9_9PSED</name>
<reference evidence="4 5" key="1">
    <citation type="submission" date="2018-05" db="EMBL/GenBank/DDBJ databases">
        <title>Genome sequences of two Antarctic strains of Pseudomonas prosekii: insights into adaptation to extreme conditions.</title>
        <authorList>
            <person name="Snopkova K."/>
            <person name="Dufkova K."/>
            <person name="Cejkova D."/>
            <person name="Sedlacek I."/>
            <person name="Smajs D."/>
        </authorList>
    </citation>
    <scope>NUCLEOTIDE SEQUENCE [LARGE SCALE GENOMIC DNA]</scope>
    <source>
        <strain evidence="4 5">P2673</strain>
    </source>
</reference>
<dbReference type="RefSeq" id="WP_109520507.1">
    <property type="nucleotide sequence ID" value="NZ_QFAW01000007.1"/>
</dbReference>
<dbReference type="PANTHER" id="PTHR41773:SF1">
    <property type="entry name" value="RELA_SPOT DOMAIN-CONTAINING PROTEIN"/>
    <property type="match status" value="1"/>
</dbReference>
<feature type="region of interest" description="Disordered" evidence="2">
    <location>
        <begin position="353"/>
        <end position="373"/>
    </location>
</feature>
<comment type="caution">
    <text evidence="4">The sequence shown here is derived from an EMBL/GenBank/DDBJ whole genome shotgun (WGS) entry which is preliminary data.</text>
</comment>
<dbReference type="Proteomes" id="UP000245056">
    <property type="component" value="Unassembled WGS sequence"/>
</dbReference>
<evidence type="ECO:0000256" key="1">
    <source>
        <dbReference type="SAM" id="Coils"/>
    </source>
</evidence>
<dbReference type="Pfam" id="PF04607">
    <property type="entry name" value="RelA_SpoT"/>
    <property type="match status" value="1"/>
</dbReference>
<feature type="coiled-coil region" evidence="1">
    <location>
        <begin position="234"/>
        <end position="262"/>
    </location>
</feature>
<evidence type="ECO:0000313" key="5">
    <source>
        <dbReference type="Proteomes" id="UP000245056"/>
    </source>
</evidence>
<protein>
    <recommendedName>
        <fullName evidence="3">RelA/SpoT domain-containing protein</fullName>
    </recommendedName>
</protein>
<dbReference type="OrthoDB" id="9801824at2"/>
<dbReference type="Gene3D" id="3.30.460.10">
    <property type="entry name" value="Beta Polymerase, domain 2"/>
    <property type="match status" value="1"/>
</dbReference>
<dbReference type="SMART" id="SM00954">
    <property type="entry name" value="RelA_SpoT"/>
    <property type="match status" value="1"/>
</dbReference>
<evidence type="ECO:0000256" key="2">
    <source>
        <dbReference type="SAM" id="MobiDB-lite"/>
    </source>
</evidence>
<evidence type="ECO:0000259" key="3">
    <source>
        <dbReference type="SMART" id="SM00954"/>
    </source>
</evidence>
<dbReference type="CDD" id="cd05399">
    <property type="entry name" value="NT_Rel-Spo_like"/>
    <property type="match status" value="1"/>
</dbReference>
<gene>
    <name evidence="4" type="ORF">C9I49_07065</name>
</gene>
<dbReference type="EMBL" id="QFAW01000007">
    <property type="protein sequence ID" value="PWE46691.1"/>
    <property type="molecule type" value="Genomic_DNA"/>
</dbReference>
<dbReference type="InterPro" id="IPR043519">
    <property type="entry name" value="NT_sf"/>
</dbReference>
<proteinExistence type="predicted"/>
<sequence>MGFEVELDRFLAGADISQDDWAKSGADWEQLCLIAKDFIQQLPALTSAAEQISSRIRTFPGVHSVRWRIKDVSHLIKKIIRKKLDEPVKDKWQTINVDNYLDVITDLIGVRALHLFKDECVGIHSAICDVWETCEPVIVYIRKGDVPIAAILEKGGKPEIHDAGYRSIHYIVQSQPEKKVLKAEIQVRTIFQEGWSEIDHKVKYPDHSKNEHIKVFLDLFNVLAGSADEMGSFVKNLTQVLKESDEEKNRAIQDRINAERARDEAMSDIEDRLDELDALRKSDKQSQELIRKMKKDIDKLKGSQPVTSSALWTALRSQTLMQSELNEMRRAADALASIGQSWENPITKMIDTMSLGRTLVPPKPSPGKKKDEE</sequence>
<dbReference type="SUPFAM" id="SSF81301">
    <property type="entry name" value="Nucleotidyltransferase"/>
    <property type="match status" value="1"/>
</dbReference>
<feature type="domain" description="RelA/SpoT" evidence="3">
    <location>
        <begin position="67"/>
        <end position="210"/>
    </location>
</feature>
<dbReference type="AlphaFoldDB" id="A0A2U2DBF9"/>
<keyword evidence="1" id="KW-0175">Coiled coil</keyword>
<organism evidence="4 5">
    <name type="scientific">Pseudomonas prosekii</name>
    <dbReference type="NCBI Taxonomy" id="1148509"/>
    <lineage>
        <taxon>Bacteria</taxon>
        <taxon>Pseudomonadati</taxon>
        <taxon>Pseudomonadota</taxon>
        <taxon>Gammaproteobacteria</taxon>
        <taxon>Pseudomonadales</taxon>
        <taxon>Pseudomonadaceae</taxon>
        <taxon>Pseudomonas</taxon>
    </lineage>
</organism>
<dbReference type="PANTHER" id="PTHR41773">
    <property type="entry name" value="GTP PYROPHOSPHATASE-RELATED"/>
    <property type="match status" value="1"/>
</dbReference>